<sequence>MLPILLLLWRRVTGHVQFILNHFENLALLTITLVQDRTPHESDLVALLGKSTSPDTIKAFVKANYAAEFQVSQCVELNLARRWATARRDELLKDTVRLLNKECCISYSVALISFWWAARSMHSRIELLHDAQSSLPITRFDCTRHQNHSKLQNLSLPLP</sequence>
<evidence type="ECO:0000313" key="1">
    <source>
        <dbReference type="EMBL" id="KAF2425535.1"/>
    </source>
</evidence>
<dbReference type="Proteomes" id="UP000800235">
    <property type="component" value="Unassembled WGS sequence"/>
</dbReference>
<organism evidence="1 2">
    <name type="scientific">Tothia fuscella</name>
    <dbReference type="NCBI Taxonomy" id="1048955"/>
    <lineage>
        <taxon>Eukaryota</taxon>
        <taxon>Fungi</taxon>
        <taxon>Dikarya</taxon>
        <taxon>Ascomycota</taxon>
        <taxon>Pezizomycotina</taxon>
        <taxon>Dothideomycetes</taxon>
        <taxon>Pleosporomycetidae</taxon>
        <taxon>Venturiales</taxon>
        <taxon>Cylindrosympodiaceae</taxon>
        <taxon>Tothia</taxon>
    </lineage>
</organism>
<proteinExistence type="predicted"/>
<name>A0A9P4NKB4_9PEZI</name>
<evidence type="ECO:0000313" key="2">
    <source>
        <dbReference type="Proteomes" id="UP000800235"/>
    </source>
</evidence>
<dbReference type="AlphaFoldDB" id="A0A9P4NKB4"/>
<reference evidence="1" key="1">
    <citation type="journal article" date="2020" name="Stud. Mycol.">
        <title>101 Dothideomycetes genomes: a test case for predicting lifestyles and emergence of pathogens.</title>
        <authorList>
            <person name="Haridas S."/>
            <person name="Albert R."/>
            <person name="Binder M."/>
            <person name="Bloem J."/>
            <person name="Labutti K."/>
            <person name="Salamov A."/>
            <person name="Andreopoulos B."/>
            <person name="Baker S."/>
            <person name="Barry K."/>
            <person name="Bills G."/>
            <person name="Bluhm B."/>
            <person name="Cannon C."/>
            <person name="Castanera R."/>
            <person name="Culley D."/>
            <person name="Daum C."/>
            <person name="Ezra D."/>
            <person name="Gonzalez J."/>
            <person name="Henrissat B."/>
            <person name="Kuo A."/>
            <person name="Liang C."/>
            <person name="Lipzen A."/>
            <person name="Lutzoni F."/>
            <person name="Magnuson J."/>
            <person name="Mondo S."/>
            <person name="Nolan M."/>
            <person name="Ohm R."/>
            <person name="Pangilinan J."/>
            <person name="Park H.-J."/>
            <person name="Ramirez L."/>
            <person name="Alfaro M."/>
            <person name="Sun H."/>
            <person name="Tritt A."/>
            <person name="Yoshinaga Y."/>
            <person name="Zwiers L.-H."/>
            <person name="Turgeon B."/>
            <person name="Goodwin S."/>
            <person name="Spatafora J."/>
            <person name="Crous P."/>
            <person name="Grigoriev I."/>
        </authorList>
    </citation>
    <scope>NUCLEOTIDE SEQUENCE</scope>
    <source>
        <strain evidence="1">CBS 130266</strain>
    </source>
</reference>
<gene>
    <name evidence="1" type="ORF">EJ08DRAFT_400025</name>
</gene>
<accession>A0A9P4NKB4</accession>
<keyword evidence="2" id="KW-1185">Reference proteome</keyword>
<dbReference type="EMBL" id="MU007069">
    <property type="protein sequence ID" value="KAF2425535.1"/>
    <property type="molecule type" value="Genomic_DNA"/>
</dbReference>
<protein>
    <submittedName>
        <fullName evidence="1">Uncharacterized protein</fullName>
    </submittedName>
</protein>
<comment type="caution">
    <text evidence="1">The sequence shown here is derived from an EMBL/GenBank/DDBJ whole genome shotgun (WGS) entry which is preliminary data.</text>
</comment>